<dbReference type="InterPro" id="IPR004843">
    <property type="entry name" value="Calcineurin-like_PHP"/>
</dbReference>
<dbReference type="RefSeq" id="WP_343916459.1">
    <property type="nucleotide sequence ID" value="NZ_BAAAJT010000002.1"/>
</dbReference>
<keyword evidence="2" id="KW-1133">Transmembrane helix</keyword>
<dbReference type="Pfam" id="PF00149">
    <property type="entry name" value="Metallophos"/>
    <property type="match status" value="1"/>
</dbReference>
<feature type="domain" description="Calcineurin-like phosphoesterase" evidence="3">
    <location>
        <begin position="243"/>
        <end position="408"/>
    </location>
</feature>
<gene>
    <name evidence="4" type="ORF">ACFSDE_06180</name>
</gene>
<dbReference type="SUPFAM" id="SSF56300">
    <property type="entry name" value="Metallo-dependent phosphatases"/>
    <property type="match status" value="1"/>
</dbReference>
<evidence type="ECO:0000256" key="1">
    <source>
        <dbReference type="SAM" id="MobiDB-lite"/>
    </source>
</evidence>
<evidence type="ECO:0000313" key="5">
    <source>
        <dbReference type="Proteomes" id="UP001597351"/>
    </source>
</evidence>
<keyword evidence="2" id="KW-0812">Transmembrane</keyword>
<dbReference type="InterPro" id="IPR029052">
    <property type="entry name" value="Metallo-depent_PP-like"/>
</dbReference>
<comment type="caution">
    <text evidence="4">The sequence shown here is derived from an EMBL/GenBank/DDBJ whole genome shotgun (WGS) entry which is preliminary data.</text>
</comment>
<dbReference type="Proteomes" id="UP001597351">
    <property type="component" value="Unassembled WGS sequence"/>
</dbReference>
<evidence type="ECO:0000313" key="4">
    <source>
        <dbReference type="EMBL" id="MFD1946373.1"/>
    </source>
</evidence>
<keyword evidence="2" id="KW-0472">Membrane</keyword>
<organism evidence="4 5">
    <name type="scientific">Nocardioides aestuarii</name>
    <dbReference type="NCBI Taxonomy" id="252231"/>
    <lineage>
        <taxon>Bacteria</taxon>
        <taxon>Bacillati</taxon>
        <taxon>Actinomycetota</taxon>
        <taxon>Actinomycetes</taxon>
        <taxon>Propionibacteriales</taxon>
        <taxon>Nocardioidaceae</taxon>
        <taxon>Nocardioides</taxon>
    </lineage>
</organism>
<feature type="region of interest" description="Disordered" evidence="1">
    <location>
        <begin position="480"/>
        <end position="503"/>
    </location>
</feature>
<evidence type="ECO:0000256" key="2">
    <source>
        <dbReference type="SAM" id="Phobius"/>
    </source>
</evidence>
<reference evidence="5" key="1">
    <citation type="journal article" date="2019" name="Int. J. Syst. Evol. Microbiol.">
        <title>The Global Catalogue of Microorganisms (GCM) 10K type strain sequencing project: providing services to taxonomists for standard genome sequencing and annotation.</title>
        <authorList>
            <consortium name="The Broad Institute Genomics Platform"/>
            <consortium name="The Broad Institute Genome Sequencing Center for Infectious Disease"/>
            <person name="Wu L."/>
            <person name="Ma J."/>
        </authorList>
    </citation>
    <scope>NUCLEOTIDE SEQUENCE [LARGE SCALE GENOMIC DNA]</scope>
    <source>
        <strain evidence="5">CGMCC 1.12477</strain>
    </source>
</reference>
<accession>A0ABW4TLP7</accession>
<name>A0ABW4TLP7_9ACTN</name>
<dbReference type="EMBL" id="JBHUGD010000003">
    <property type="protein sequence ID" value="MFD1946373.1"/>
    <property type="molecule type" value="Genomic_DNA"/>
</dbReference>
<proteinExistence type="predicted"/>
<feature type="transmembrane region" description="Helical" evidence="2">
    <location>
        <begin position="140"/>
        <end position="157"/>
    </location>
</feature>
<protein>
    <submittedName>
        <fullName evidence="4">Metallophosphoesterase</fullName>
    </submittedName>
</protein>
<sequence>MVWAVTSAIAGWGFFLDSEREVVVASHDAVVRPTVDGLVTVRTGPVLPDLRLDSGQTLGVEVTLGKTTATTTGELVQRYALIASQPEGSIARVEAAVREMAIGAALRGGLVGLVPVGVWLLLGRRRRHELWTLARSPRSVAVVTVLAVTGVVIWEPWADQTPAVEDQQTWLTLQQFVGRDFLVPEAAAAVEIRSDPTALDTRRLVESAISTYEKSLDFYDQAASRAADLELREPAEDETVAVLVSDRHDNIGMDRVARAIGDRAGATAVLDAGDDTSTGSSWEAFSLDSLAAAFAEGYERYAVTGNHDHGDFVGDYLTDLGWEVLDDEIVDVPGMGRLAGIPDPRSSGLGNWRDETGLGFGEVAARFSDALCDADDRVATVLVHDTDLARDALDRGCVDLVVGGHVHVRIGPTRVAAPDGRVGYDYTTGTTGGAAYAIAIGSKPRRDAMVSLITYRDDRPVGIQSVTLQTNGGFVVDAWEPLDLSPSEPPSGPPSSATRERRP</sequence>
<evidence type="ECO:0000259" key="3">
    <source>
        <dbReference type="Pfam" id="PF00149"/>
    </source>
</evidence>
<feature type="transmembrane region" description="Helical" evidence="2">
    <location>
        <begin position="100"/>
        <end position="120"/>
    </location>
</feature>
<keyword evidence="5" id="KW-1185">Reference proteome</keyword>